<dbReference type="FunFam" id="3.30.160.60:FF:000520">
    <property type="entry name" value="zinc finger protein 629 isoform X2"/>
    <property type="match status" value="1"/>
</dbReference>
<dbReference type="InterPro" id="IPR050717">
    <property type="entry name" value="C2H2-ZF_Transcription_Reg"/>
</dbReference>
<dbReference type="GO" id="GO:0008270">
    <property type="term" value="F:zinc ion binding"/>
    <property type="evidence" value="ECO:0007669"/>
    <property type="project" value="UniProtKB-KW"/>
</dbReference>
<evidence type="ECO:0000313" key="13">
    <source>
        <dbReference type="Proteomes" id="UP000663845"/>
    </source>
</evidence>
<organism evidence="12 13">
    <name type="scientific">Adineta steineri</name>
    <dbReference type="NCBI Taxonomy" id="433720"/>
    <lineage>
        <taxon>Eukaryota</taxon>
        <taxon>Metazoa</taxon>
        <taxon>Spiralia</taxon>
        <taxon>Gnathifera</taxon>
        <taxon>Rotifera</taxon>
        <taxon>Eurotatoria</taxon>
        <taxon>Bdelloidea</taxon>
        <taxon>Adinetida</taxon>
        <taxon>Adinetidae</taxon>
        <taxon>Adineta</taxon>
    </lineage>
</organism>
<dbReference type="SUPFAM" id="SSF57667">
    <property type="entry name" value="beta-beta-alpha zinc fingers"/>
    <property type="match status" value="1"/>
</dbReference>
<dbReference type="Proteomes" id="UP000663845">
    <property type="component" value="Unassembled WGS sequence"/>
</dbReference>
<evidence type="ECO:0000313" key="12">
    <source>
        <dbReference type="EMBL" id="CAF1285437.1"/>
    </source>
</evidence>
<keyword evidence="6" id="KW-0805">Transcription regulation</keyword>
<evidence type="ECO:0000256" key="1">
    <source>
        <dbReference type="ARBA" id="ARBA00004123"/>
    </source>
</evidence>
<feature type="chain" id="PRO_5032393176" description="C2H2-type domain-containing protein" evidence="10">
    <location>
        <begin position="19"/>
        <end position="106"/>
    </location>
</feature>
<gene>
    <name evidence="12" type="ORF">JYZ213_LOCUS31473</name>
</gene>
<evidence type="ECO:0000256" key="4">
    <source>
        <dbReference type="ARBA" id="ARBA00022771"/>
    </source>
</evidence>
<comment type="caution">
    <text evidence="12">The sequence shown here is derived from an EMBL/GenBank/DDBJ whole genome shotgun (WGS) entry which is preliminary data.</text>
</comment>
<comment type="subcellular location">
    <subcellularLocation>
        <location evidence="1">Nucleus</location>
    </subcellularLocation>
</comment>
<evidence type="ECO:0000256" key="3">
    <source>
        <dbReference type="ARBA" id="ARBA00022737"/>
    </source>
</evidence>
<keyword evidence="10" id="KW-0732">Signal</keyword>
<dbReference type="PROSITE" id="PS50157">
    <property type="entry name" value="ZINC_FINGER_C2H2_2"/>
    <property type="match status" value="1"/>
</dbReference>
<proteinExistence type="predicted"/>
<dbReference type="InterPro" id="IPR013087">
    <property type="entry name" value="Znf_C2H2_type"/>
</dbReference>
<dbReference type="AlphaFoldDB" id="A0A815CW15"/>
<keyword evidence="7" id="KW-0804">Transcription</keyword>
<evidence type="ECO:0000256" key="6">
    <source>
        <dbReference type="ARBA" id="ARBA00023015"/>
    </source>
</evidence>
<keyword evidence="8" id="KW-0539">Nucleus</keyword>
<keyword evidence="3" id="KW-0677">Repeat</keyword>
<protein>
    <recommendedName>
        <fullName evidence="11">C2H2-type domain-containing protein</fullName>
    </recommendedName>
</protein>
<keyword evidence="4 9" id="KW-0863">Zinc-finger</keyword>
<feature type="domain" description="C2H2-type" evidence="11">
    <location>
        <begin position="75"/>
        <end position="103"/>
    </location>
</feature>
<evidence type="ECO:0000256" key="7">
    <source>
        <dbReference type="ARBA" id="ARBA00023163"/>
    </source>
</evidence>
<dbReference type="PROSITE" id="PS00028">
    <property type="entry name" value="ZINC_FINGER_C2H2_1"/>
    <property type="match status" value="1"/>
</dbReference>
<reference evidence="12" key="1">
    <citation type="submission" date="2021-02" db="EMBL/GenBank/DDBJ databases">
        <authorList>
            <person name="Nowell W R."/>
        </authorList>
    </citation>
    <scope>NUCLEOTIDE SEQUENCE</scope>
</reference>
<dbReference type="PANTHER" id="PTHR14196">
    <property type="entry name" value="ODD-SKIPPED - RELATED"/>
    <property type="match status" value="1"/>
</dbReference>
<sequence length="106" mass="12442">MITILFFFLVLHIEFTQHASVDNLTKSKDCIYNDGRFGTINLSHVGLKQGIPAFRHIRKDDYVYSRYTHSKEKPYQCLDCGKGFCQSRTLIDHRTRIHKQQSVSYD</sequence>
<evidence type="ECO:0000256" key="5">
    <source>
        <dbReference type="ARBA" id="ARBA00022833"/>
    </source>
</evidence>
<dbReference type="GO" id="GO:0000977">
    <property type="term" value="F:RNA polymerase II transcription regulatory region sequence-specific DNA binding"/>
    <property type="evidence" value="ECO:0007669"/>
    <property type="project" value="TreeGrafter"/>
</dbReference>
<keyword evidence="5" id="KW-0862">Zinc</keyword>
<dbReference type="GO" id="GO:0000981">
    <property type="term" value="F:DNA-binding transcription factor activity, RNA polymerase II-specific"/>
    <property type="evidence" value="ECO:0007669"/>
    <property type="project" value="TreeGrafter"/>
</dbReference>
<evidence type="ECO:0000256" key="8">
    <source>
        <dbReference type="ARBA" id="ARBA00023242"/>
    </source>
</evidence>
<accession>A0A815CW15</accession>
<dbReference type="Gene3D" id="3.30.160.60">
    <property type="entry name" value="Classic Zinc Finger"/>
    <property type="match status" value="1"/>
</dbReference>
<evidence type="ECO:0000256" key="10">
    <source>
        <dbReference type="SAM" id="SignalP"/>
    </source>
</evidence>
<keyword evidence="2" id="KW-0479">Metal-binding</keyword>
<evidence type="ECO:0000259" key="11">
    <source>
        <dbReference type="PROSITE" id="PS50157"/>
    </source>
</evidence>
<name>A0A815CW15_9BILA</name>
<dbReference type="GO" id="GO:0005634">
    <property type="term" value="C:nucleus"/>
    <property type="evidence" value="ECO:0007669"/>
    <property type="project" value="UniProtKB-SubCell"/>
</dbReference>
<feature type="signal peptide" evidence="10">
    <location>
        <begin position="1"/>
        <end position="18"/>
    </location>
</feature>
<evidence type="ECO:0000256" key="2">
    <source>
        <dbReference type="ARBA" id="ARBA00022723"/>
    </source>
</evidence>
<dbReference type="EMBL" id="CAJNOG010000532">
    <property type="protein sequence ID" value="CAF1285437.1"/>
    <property type="molecule type" value="Genomic_DNA"/>
</dbReference>
<dbReference type="PANTHER" id="PTHR14196:SF0">
    <property type="entry name" value="PROTEIN BOWEL"/>
    <property type="match status" value="1"/>
</dbReference>
<evidence type="ECO:0000256" key="9">
    <source>
        <dbReference type="PROSITE-ProRule" id="PRU00042"/>
    </source>
</evidence>
<dbReference type="InterPro" id="IPR036236">
    <property type="entry name" value="Znf_C2H2_sf"/>
</dbReference>